<evidence type="ECO:0000256" key="5">
    <source>
        <dbReference type="ARBA" id="ARBA00023295"/>
    </source>
</evidence>
<dbReference type="GO" id="GO:0016998">
    <property type="term" value="P:cell wall macromolecule catabolic process"/>
    <property type="evidence" value="ECO:0007669"/>
    <property type="project" value="InterPro"/>
</dbReference>
<keyword evidence="2 6" id="KW-0929">Antimicrobial</keyword>
<evidence type="ECO:0000256" key="1">
    <source>
        <dbReference type="ARBA" id="ARBA00000632"/>
    </source>
</evidence>
<gene>
    <name evidence="7" type="ORF">C5748_17155</name>
</gene>
<proteinExistence type="inferred from homology"/>
<dbReference type="GO" id="GO:0009253">
    <property type="term" value="P:peptidoglycan catabolic process"/>
    <property type="evidence" value="ECO:0007669"/>
    <property type="project" value="InterPro"/>
</dbReference>
<evidence type="ECO:0000256" key="4">
    <source>
        <dbReference type="ARBA" id="ARBA00022801"/>
    </source>
</evidence>
<dbReference type="PANTHER" id="PTHR38107">
    <property type="match status" value="1"/>
</dbReference>
<protein>
    <recommendedName>
        <fullName evidence="6">Lysozyme</fullName>
        <ecNumber evidence="6">3.2.1.17</ecNumber>
    </recommendedName>
</protein>
<dbReference type="EMBL" id="PVBR01000013">
    <property type="protein sequence ID" value="PRD42193.1"/>
    <property type="molecule type" value="Genomic_DNA"/>
</dbReference>
<dbReference type="SUPFAM" id="SSF53955">
    <property type="entry name" value="Lysozyme-like"/>
    <property type="match status" value="1"/>
</dbReference>
<organism evidence="7 8">
    <name type="scientific">Phyllobacterium phragmitis</name>
    <dbReference type="NCBI Taxonomy" id="2670329"/>
    <lineage>
        <taxon>Bacteria</taxon>
        <taxon>Pseudomonadati</taxon>
        <taxon>Pseudomonadota</taxon>
        <taxon>Alphaproteobacteria</taxon>
        <taxon>Hyphomicrobiales</taxon>
        <taxon>Phyllobacteriaceae</taxon>
        <taxon>Phyllobacterium</taxon>
    </lineage>
</organism>
<dbReference type="InterPro" id="IPR034690">
    <property type="entry name" value="Endolysin_T4_type"/>
</dbReference>
<dbReference type="PANTHER" id="PTHR38107:SF3">
    <property type="entry name" value="LYSOZYME RRRD-RELATED"/>
    <property type="match status" value="1"/>
</dbReference>
<evidence type="ECO:0000313" key="8">
    <source>
        <dbReference type="Proteomes" id="UP000239434"/>
    </source>
</evidence>
<comment type="similarity">
    <text evidence="6">Belongs to the glycosyl hydrolase 24 family.</text>
</comment>
<dbReference type="Proteomes" id="UP000239434">
    <property type="component" value="Unassembled WGS sequence"/>
</dbReference>
<dbReference type="Gene3D" id="1.10.530.40">
    <property type="match status" value="1"/>
</dbReference>
<dbReference type="InterPro" id="IPR002196">
    <property type="entry name" value="Glyco_hydro_24"/>
</dbReference>
<dbReference type="HAMAP" id="MF_04110">
    <property type="entry name" value="ENDOLYSIN_T4"/>
    <property type="match status" value="1"/>
</dbReference>
<dbReference type="GO" id="GO:0003796">
    <property type="term" value="F:lysozyme activity"/>
    <property type="evidence" value="ECO:0007669"/>
    <property type="project" value="UniProtKB-EC"/>
</dbReference>
<accession>A0A2S9INU4</accession>
<dbReference type="Pfam" id="PF00959">
    <property type="entry name" value="Phage_lysozyme"/>
    <property type="match status" value="1"/>
</dbReference>
<dbReference type="EC" id="3.2.1.17" evidence="6"/>
<dbReference type="RefSeq" id="WP_105743157.1">
    <property type="nucleotide sequence ID" value="NZ_PVBR01000013.1"/>
</dbReference>
<keyword evidence="5 6" id="KW-0326">Glycosidase</keyword>
<keyword evidence="8" id="KW-1185">Reference proteome</keyword>
<dbReference type="GO" id="GO:0031640">
    <property type="term" value="P:killing of cells of another organism"/>
    <property type="evidence" value="ECO:0007669"/>
    <property type="project" value="UniProtKB-KW"/>
</dbReference>
<comment type="caution">
    <text evidence="7">The sequence shown here is derived from an EMBL/GenBank/DDBJ whole genome shotgun (WGS) entry which is preliminary data.</text>
</comment>
<evidence type="ECO:0000256" key="2">
    <source>
        <dbReference type="ARBA" id="ARBA00022529"/>
    </source>
</evidence>
<evidence type="ECO:0000313" key="7">
    <source>
        <dbReference type="EMBL" id="PRD42193.1"/>
    </source>
</evidence>
<keyword evidence="4 6" id="KW-0378">Hydrolase</keyword>
<dbReference type="InterPro" id="IPR023347">
    <property type="entry name" value="Lysozyme_dom_sf"/>
</dbReference>
<reference evidence="7 8" key="1">
    <citation type="submission" date="2018-02" db="EMBL/GenBank/DDBJ databases">
        <title>The draft genome of Phyllobacterium sp. 1N-3.</title>
        <authorList>
            <person name="Liu L."/>
            <person name="Li L."/>
            <person name="Zhang X."/>
            <person name="Wang T."/>
            <person name="Liang L."/>
        </authorList>
    </citation>
    <scope>NUCLEOTIDE SEQUENCE [LARGE SCALE GENOMIC DNA]</scope>
    <source>
        <strain evidence="7 8">1N-3</strain>
    </source>
</reference>
<dbReference type="AlphaFoldDB" id="A0A2S9INU4"/>
<dbReference type="InterPro" id="IPR023346">
    <property type="entry name" value="Lysozyme-like_dom_sf"/>
</dbReference>
<sequence>MNKSRLKKNSALAAMVVAAVGGFEGLRLNAYPDPATKGPPWTVCYGSTHGVKRGDSHSLAECKAMLVKDLEIYANGIERCVTAPLPDARYVALVSFAYNVGPGAACKSSVVRLINQGRTRQGCDALLKWNRAAGIVFPGLTNRRKKERVLCLAGLK</sequence>
<evidence type="ECO:0000256" key="6">
    <source>
        <dbReference type="RuleBase" id="RU003788"/>
    </source>
</evidence>
<dbReference type="GO" id="GO:0042742">
    <property type="term" value="P:defense response to bacterium"/>
    <property type="evidence" value="ECO:0007669"/>
    <property type="project" value="UniProtKB-KW"/>
</dbReference>
<dbReference type="CDD" id="cd16900">
    <property type="entry name" value="endolysin_R21-like"/>
    <property type="match status" value="1"/>
</dbReference>
<dbReference type="InterPro" id="IPR051018">
    <property type="entry name" value="Bacteriophage_GH24"/>
</dbReference>
<evidence type="ECO:0000256" key="3">
    <source>
        <dbReference type="ARBA" id="ARBA00022638"/>
    </source>
</evidence>
<keyword evidence="3 6" id="KW-0081">Bacteriolytic enzyme</keyword>
<name>A0A2S9INU4_9HYPH</name>
<comment type="catalytic activity">
    <reaction evidence="1 6">
        <text>Hydrolysis of (1-&gt;4)-beta-linkages between N-acetylmuramic acid and N-acetyl-D-glucosamine residues in a peptidoglycan and between N-acetyl-D-glucosamine residues in chitodextrins.</text>
        <dbReference type="EC" id="3.2.1.17"/>
    </reaction>
</comment>